<dbReference type="Pfam" id="PF13523">
    <property type="entry name" value="Acetyltransf_8"/>
    <property type="match status" value="1"/>
</dbReference>
<evidence type="ECO:0000259" key="1">
    <source>
        <dbReference type="PROSITE" id="PS51186"/>
    </source>
</evidence>
<accession>A0A2S9JK94</accession>
<keyword evidence="3" id="KW-1185">Reference proteome</keyword>
<dbReference type="AlphaFoldDB" id="A0A2S9JK94"/>
<dbReference type="RefSeq" id="WP_105734494.1">
    <property type="nucleotide sequence ID" value="NZ_PVBT01000003.1"/>
</dbReference>
<protein>
    <submittedName>
        <fullName evidence="2">GNAT family N-acetyltransferase</fullName>
    </submittedName>
</protein>
<proteinExistence type="predicted"/>
<dbReference type="EMBL" id="PVBT01000003">
    <property type="protein sequence ID" value="PRD53492.1"/>
    <property type="molecule type" value="Genomic_DNA"/>
</dbReference>
<name>A0A2S9JK94_9HYPH</name>
<keyword evidence="2" id="KW-0808">Transferase</keyword>
<feature type="domain" description="N-acetyltransferase" evidence="1">
    <location>
        <begin position="7"/>
        <end position="170"/>
    </location>
</feature>
<evidence type="ECO:0000313" key="2">
    <source>
        <dbReference type="EMBL" id="PRD53492.1"/>
    </source>
</evidence>
<dbReference type="InterPro" id="IPR016181">
    <property type="entry name" value="Acyl_CoA_acyltransferase"/>
</dbReference>
<dbReference type="OrthoDB" id="9814648at2"/>
<reference evidence="2 3" key="1">
    <citation type="submission" date="2018-02" db="EMBL/GenBank/DDBJ databases">
        <title>The draft genome of Phyllobacterium myrsinacearum DSM5892.</title>
        <authorList>
            <person name="Li L."/>
            <person name="Liu L."/>
            <person name="Zhang X."/>
            <person name="Wang T."/>
        </authorList>
    </citation>
    <scope>NUCLEOTIDE SEQUENCE [LARGE SCALE GENOMIC DNA]</scope>
    <source>
        <strain evidence="2 3">DSM 5892</strain>
    </source>
</reference>
<dbReference type="GO" id="GO:0016747">
    <property type="term" value="F:acyltransferase activity, transferring groups other than amino-acyl groups"/>
    <property type="evidence" value="ECO:0007669"/>
    <property type="project" value="InterPro"/>
</dbReference>
<dbReference type="PROSITE" id="PS51186">
    <property type="entry name" value="GNAT"/>
    <property type="match status" value="1"/>
</dbReference>
<organism evidence="2 3">
    <name type="scientific">Phyllobacterium myrsinacearum</name>
    <dbReference type="NCBI Taxonomy" id="28101"/>
    <lineage>
        <taxon>Bacteria</taxon>
        <taxon>Pseudomonadati</taxon>
        <taxon>Pseudomonadota</taxon>
        <taxon>Alphaproteobacteria</taxon>
        <taxon>Hyphomicrobiales</taxon>
        <taxon>Phyllobacteriaceae</taxon>
        <taxon>Phyllobacterium</taxon>
    </lineage>
</organism>
<dbReference type="Gene3D" id="3.40.630.30">
    <property type="match status" value="1"/>
</dbReference>
<dbReference type="Proteomes" id="UP000238563">
    <property type="component" value="Unassembled WGS sequence"/>
</dbReference>
<comment type="caution">
    <text evidence="2">The sequence shown here is derived from an EMBL/GenBank/DDBJ whole genome shotgun (WGS) entry which is preliminary data.</text>
</comment>
<dbReference type="InterPro" id="IPR000182">
    <property type="entry name" value="GNAT_dom"/>
</dbReference>
<evidence type="ECO:0000313" key="3">
    <source>
        <dbReference type="Proteomes" id="UP000238563"/>
    </source>
</evidence>
<gene>
    <name evidence="2" type="ORF">C5750_14115</name>
</gene>
<sequence>MTDHSAITFRPASLSYLPLMAKWLMMPHMRDSYQPDPISPGEVAEEYGPLFSGETPDICHIAYYGELPFGYLQSYRNADYEDELPALDHGISVDLFIGEPDYIGRGLGSLMLREYLAQIAFPHFSDERFAYITHEAGDLDAIRASEAAGFRPVDEFEEDGDSVILFRFERGSNDNKKGGA</sequence>
<dbReference type="SUPFAM" id="SSF55729">
    <property type="entry name" value="Acyl-CoA N-acyltransferases (Nat)"/>
    <property type="match status" value="1"/>
</dbReference>